<dbReference type="RefSeq" id="WP_240832255.1">
    <property type="nucleotide sequence ID" value="NZ_JAKWBL010000004.1"/>
</dbReference>
<evidence type="ECO:0000256" key="1">
    <source>
        <dbReference type="SAM" id="SignalP"/>
    </source>
</evidence>
<gene>
    <name evidence="2" type="ORF">MKP09_21160</name>
</gene>
<keyword evidence="1" id="KW-0732">Signal</keyword>
<organism evidence="2 3">
    <name type="scientific">Niabella ginsengisoli</name>
    <dbReference type="NCBI Taxonomy" id="522298"/>
    <lineage>
        <taxon>Bacteria</taxon>
        <taxon>Pseudomonadati</taxon>
        <taxon>Bacteroidota</taxon>
        <taxon>Chitinophagia</taxon>
        <taxon>Chitinophagales</taxon>
        <taxon>Chitinophagaceae</taxon>
        <taxon>Niabella</taxon>
    </lineage>
</organism>
<proteinExistence type="predicted"/>
<feature type="chain" id="PRO_5046545729" description="Transglutaminase domain-containing protein" evidence="1">
    <location>
        <begin position="18"/>
        <end position="398"/>
    </location>
</feature>
<protein>
    <recommendedName>
        <fullName evidence="4">Transglutaminase domain-containing protein</fullName>
    </recommendedName>
</protein>
<accession>A0ABS9SPG4</accession>
<feature type="signal peptide" evidence="1">
    <location>
        <begin position="1"/>
        <end position="17"/>
    </location>
</feature>
<sequence length="398" mass="47248">MKKIVFIWTLICCAVLAKSQSKPDLVTLNFYGDTVKYEPNIDSYIHFDDNDRSSANVTRVLTKMEEADFTPVLQVLNDYKTKEHPDDWMFYQLVRKIAESMSPKSLNYWQYTLYKFFLMYKSGYEPTLAINDSKIVFFIQSNDNVYNMLFRQRKGKTYICINYHDYAGKFDFEKEKFEELYFLNDDQERKAFSYRISKLPHFNKNDYVVKKLNFSLYENEYFFRVKINPDVKTIFKNYPVVDYEMQLNAPVSEETKESLLPLLFKEVRKLSPTEGIDYLMHFVRYAFPYEPDTKIYGVDKRLTPEQTILSDNSDCEDRVALFYFLIKELYNLPMLIVAYPNHVTVAVKFDKPIGETISYNGEQYTFCEPTPQEEELKLGEIPVKYAKQKSEIVYAYVP</sequence>
<keyword evidence="3" id="KW-1185">Reference proteome</keyword>
<comment type="caution">
    <text evidence="2">The sequence shown here is derived from an EMBL/GenBank/DDBJ whole genome shotgun (WGS) entry which is preliminary data.</text>
</comment>
<dbReference type="EMBL" id="JAKWBL010000004">
    <property type="protein sequence ID" value="MCH5600249.1"/>
    <property type="molecule type" value="Genomic_DNA"/>
</dbReference>
<evidence type="ECO:0000313" key="3">
    <source>
        <dbReference type="Proteomes" id="UP001202248"/>
    </source>
</evidence>
<evidence type="ECO:0000313" key="2">
    <source>
        <dbReference type="EMBL" id="MCH5600249.1"/>
    </source>
</evidence>
<name>A0ABS9SPG4_9BACT</name>
<reference evidence="2 3" key="1">
    <citation type="submission" date="2022-02" db="EMBL/GenBank/DDBJ databases">
        <authorList>
            <person name="Min J."/>
        </authorList>
    </citation>
    <scope>NUCLEOTIDE SEQUENCE [LARGE SCALE GENOMIC DNA]</scope>
    <source>
        <strain evidence="2 3">GR10-1</strain>
    </source>
</reference>
<evidence type="ECO:0008006" key="4">
    <source>
        <dbReference type="Google" id="ProtNLM"/>
    </source>
</evidence>
<dbReference type="Proteomes" id="UP001202248">
    <property type="component" value="Unassembled WGS sequence"/>
</dbReference>